<feature type="region of interest" description="Disordered" evidence="1">
    <location>
        <begin position="23"/>
        <end position="94"/>
    </location>
</feature>
<accession>A0AAV5CIS2</accession>
<dbReference type="InterPro" id="IPR043502">
    <property type="entry name" value="DNA/RNA_pol_sf"/>
</dbReference>
<dbReference type="PANTHER" id="PTHR34047:SF2">
    <property type="entry name" value="NUCLEAR INTRON MATURASE 1, MITOCHONDRIAL"/>
    <property type="match status" value="1"/>
</dbReference>
<feature type="compositionally biased region" description="Pro residues" evidence="1">
    <location>
        <begin position="48"/>
        <end position="57"/>
    </location>
</feature>
<dbReference type="InterPro" id="IPR024937">
    <property type="entry name" value="Domain_X"/>
</dbReference>
<gene>
    <name evidence="3" type="primary">ga15227</name>
    <name evidence="3" type="ORF">PR202_ga15227</name>
</gene>
<dbReference type="InterPro" id="IPR051083">
    <property type="entry name" value="GrpII_Intron_Splice-Mob/Def"/>
</dbReference>
<dbReference type="Proteomes" id="UP001054889">
    <property type="component" value="Unassembled WGS sequence"/>
</dbReference>
<dbReference type="Pfam" id="PF01348">
    <property type="entry name" value="Intron_maturas2"/>
    <property type="match status" value="1"/>
</dbReference>
<feature type="compositionally biased region" description="Low complexity" evidence="1">
    <location>
        <begin position="23"/>
        <end position="47"/>
    </location>
</feature>
<feature type="domain" description="Domain X" evidence="2">
    <location>
        <begin position="564"/>
        <end position="615"/>
    </location>
</feature>
<dbReference type="AlphaFoldDB" id="A0AAV5CIS2"/>
<dbReference type="CDD" id="cd01651">
    <property type="entry name" value="RT_G2_intron"/>
    <property type="match status" value="1"/>
</dbReference>
<evidence type="ECO:0000256" key="1">
    <source>
        <dbReference type="SAM" id="MobiDB-lite"/>
    </source>
</evidence>
<comment type="caution">
    <text evidence="3">The sequence shown here is derived from an EMBL/GenBank/DDBJ whole genome shotgun (WGS) entry which is preliminary data.</text>
</comment>
<keyword evidence="4" id="KW-1185">Reference proteome</keyword>
<dbReference type="PANTHER" id="PTHR34047">
    <property type="entry name" value="NUCLEAR INTRON MATURASE 1, MITOCHONDRIAL-RELATED"/>
    <property type="match status" value="1"/>
</dbReference>
<evidence type="ECO:0000313" key="4">
    <source>
        <dbReference type="Proteomes" id="UP001054889"/>
    </source>
</evidence>
<reference evidence="3" key="1">
    <citation type="journal article" date="2018" name="DNA Res.">
        <title>Multiple hybrid de novo genome assembly of finger millet, an orphan allotetraploid crop.</title>
        <authorList>
            <person name="Hatakeyama M."/>
            <person name="Aluri S."/>
            <person name="Balachadran M.T."/>
            <person name="Sivarajan S.R."/>
            <person name="Patrignani A."/>
            <person name="Gruter S."/>
            <person name="Poveda L."/>
            <person name="Shimizu-Inatsugi R."/>
            <person name="Baeten J."/>
            <person name="Francoijs K.J."/>
            <person name="Nataraja K.N."/>
            <person name="Reddy Y.A.N."/>
            <person name="Phadnis S."/>
            <person name="Ravikumar R.L."/>
            <person name="Schlapbach R."/>
            <person name="Sreeman S.M."/>
            <person name="Shimizu K.K."/>
        </authorList>
    </citation>
    <scope>NUCLEOTIDE SEQUENCE</scope>
</reference>
<dbReference type="GO" id="GO:0006397">
    <property type="term" value="P:mRNA processing"/>
    <property type="evidence" value="ECO:0007669"/>
    <property type="project" value="InterPro"/>
</dbReference>
<sequence length="751" mass="84853">MFCRRHELQSAQPSHWRLRANAAATTTTPTTCSTQNLPRNAAAARGAAPPPPLPPPQTRRSPGPALPSAASTGRRGPPPGPVLPPGPRPHRPPLVAVAPRVSRHPQPSPFPNLSGYASRLDLWLLSYQRACAHATGAFPPRQAVPLPRSPLHCLLRLPPPPAAALRRHPAFPWGASTHLLIRSPADAPSTVPVSRRKLEARFADAPPPFQDRVVQELLLLLLEPVFEPRFSPKSHAFRPGRGPHTAIRSVRSGFAAYLWFVSADLTAVVDGLLPDTILSCVQKAVSDRKVLSLLKSALNSPVRPGSVAPPEKNLDGLAKKRLKRKVLRKSRKKKVLNENEPKPDPYWLRLFFGFAPDQASHMPNYGHCGIISPLLANVCLNELDWWMEERINEYFSPSKHDSIWKEAGDEGCHNPAWPEFVPSAGKEKTRKMDFLRYGSHVLIGIRGPREDAVEIRRQLMEFCERTFGLRPENSMVEIEHISRGIEFLDHVISRRVIYPTLRYTASGGNIVSEKGIGTLLSVTASLQRCIRHFRKLELVKGDRDPEPLPCSPMLYSGQAHTNSQMNKFLETMADWYRYADNRKKIVGFCAYVIRSSLAKLYAARYRLKSRAKVYKIASRDLSRPLRESTRNDAPEYSDLLRMGLVDFIEGVQFARMSSIPSCDYTTFPRNWVPHHELVLREYIKLQDPKFFCELHKTIKRQEINSPQDDVSKMVWDYKVYGIYDDKRSITNVKELRNDEVDNKDKQLLLDT</sequence>
<evidence type="ECO:0000313" key="3">
    <source>
        <dbReference type="EMBL" id="GJM98238.1"/>
    </source>
</evidence>
<dbReference type="EMBL" id="BQKI01000007">
    <property type="protein sequence ID" value="GJM98238.1"/>
    <property type="molecule type" value="Genomic_DNA"/>
</dbReference>
<protein>
    <recommendedName>
        <fullName evidence="2">Domain X domain-containing protein</fullName>
    </recommendedName>
</protein>
<dbReference type="SUPFAM" id="SSF56672">
    <property type="entry name" value="DNA/RNA polymerases"/>
    <property type="match status" value="1"/>
</dbReference>
<reference evidence="3" key="2">
    <citation type="submission" date="2021-12" db="EMBL/GenBank/DDBJ databases">
        <title>Resequencing data analysis of finger millet.</title>
        <authorList>
            <person name="Hatakeyama M."/>
            <person name="Aluri S."/>
            <person name="Balachadran M.T."/>
            <person name="Sivarajan S.R."/>
            <person name="Poveda L."/>
            <person name="Shimizu-Inatsugi R."/>
            <person name="Schlapbach R."/>
            <person name="Sreeman S.M."/>
            <person name="Shimizu K.K."/>
        </authorList>
    </citation>
    <scope>NUCLEOTIDE SEQUENCE</scope>
</reference>
<dbReference type="GO" id="GO:0005739">
    <property type="term" value="C:mitochondrion"/>
    <property type="evidence" value="ECO:0007669"/>
    <property type="project" value="UniProtKB-ARBA"/>
</dbReference>
<proteinExistence type="predicted"/>
<name>A0AAV5CIS2_ELECO</name>
<organism evidence="3 4">
    <name type="scientific">Eleusine coracana subsp. coracana</name>
    <dbReference type="NCBI Taxonomy" id="191504"/>
    <lineage>
        <taxon>Eukaryota</taxon>
        <taxon>Viridiplantae</taxon>
        <taxon>Streptophyta</taxon>
        <taxon>Embryophyta</taxon>
        <taxon>Tracheophyta</taxon>
        <taxon>Spermatophyta</taxon>
        <taxon>Magnoliopsida</taxon>
        <taxon>Liliopsida</taxon>
        <taxon>Poales</taxon>
        <taxon>Poaceae</taxon>
        <taxon>PACMAD clade</taxon>
        <taxon>Chloridoideae</taxon>
        <taxon>Cynodonteae</taxon>
        <taxon>Eleusininae</taxon>
        <taxon>Eleusine</taxon>
    </lineage>
</organism>
<evidence type="ECO:0000259" key="2">
    <source>
        <dbReference type="Pfam" id="PF01348"/>
    </source>
</evidence>
<feature type="compositionally biased region" description="Pro residues" evidence="1">
    <location>
        <begin position="76"/>
        <end position="87"/>
    </location>
</feature>